<sequence>MSRVFFGVVSTTPTAIIDDTPRIYNQYETTDIISVLLDKGTEDTYTYYWTLSDDLAIINNRSTAVANFTNTGYIGKTTLDCTIVGNNTGVAITLNSIDIYWNSLNASDFSALWNIQSNITIPYDGTVKDTYVISTTPSDATYIIKKTYALNAGEIAISTIRGVSYYRGTITSPTITIIPTIISLLPNGQTSLLWNNTTQTISYLVSGAVPQDTNYDVSGITGNICNNYTAILRTTSTNYILGTYILNWKIIPIAPSNFVASVSNDFTQITLKWDIVSGCIYNIYNNDNLIGSSNTNEWTISSTPDTSYNVYIVATCVSGTSNRTTIAQITTGHNAYTTTTDYDSGYINLSPCCVTGSKNGDIGLINWIQGTNGIIIKSVYVKNCVCNFSTQLLSGTASRTVKWNLNNTLTNFPFSTSTNASNPYSGPVSISIPASNQNNGTTINYSLRALGNGWSINNLLCPSGIYWFSADWRNVGTITTNYPRINSTITYIQ</sequence>
<reference evidence="1" key="1">
    <citation type="journal article" date="2020" name="Nature">
        <title>Giant virus diversity and host interactions through global metagenomics.</title>
        <authorList>
            <person name="Schulz F."/>
            <person name="Roux S."/>
            <person name="Paez-Espino D."/>
            <person name="Jungbluth S."/>
            <person name="Walsh D.A."/>
            <person name="Denef V.J."/>
            <person name="McMahon K.D."/>
            <person name="Konstantinidis K.T."/>
            <person name="Eloe-Fadrosh E.A."/>
            <person name="Kyrpides N.C."/>
            <person name="Woyke T."/>
        </authorList>
    </citation>
    <scope>NUCLEOTIDE SEQUENCE</scope>
    <source>
        <strain evidence="1">GVMAG-S-1101164-67</strain>
    </source>
</reference>
<dbReference type="EMBL" id="MN740751">
    <property type="protein sequence ID" value="QHU10208.1"/>
    <property type="molecule type" value="Genomic_DNA"/>
</dbReference>
<protein>
    <submittedName>
        <fullName evidence="1">Uncharacterized protein</fullName>
    </submittedName>
</protein>
<evidence type="ECO:0000313" key="1">
    <source>
        <dbReference type="EMBL" id="QHU10208.1"/>
    </source>
</evidence>
<proteinExistence type="predicted"/>
<accession>A0A6C0K1Y5</accession>
<name>A0A6C0K1Y5_9ZZZZ</name>
<dbReference type="AlphaFoldDB" id="A0A6C0K1Y5"/>
<organism evidence="1">
    <name type="scientific">viral metagenome</name>
    <dbReference type="NCBI Taxonomy" id="1070528"/>
    <lineage>
        <taxon>unclassified sequences</taxon>
        <taxon>metagenomes</taxon>
        <taxon>organismal metagenomes</taxon>
    </lineage>
</organism>